<accession>A0A225M4H7</accession>
<dbReference type="PIRSF" id="PIRSF017082">
    <property type="entry name" value="YflP"/>
    <property type="match status" value="1"/>
</dbReference>
<dbReference type="InterPro" id="IPR005064">
    <property type="entry name" value="BUG"/>
</dbReference>
<dbReference type="Proteomes" id="UP000214603">
    <property type="component" value="Unassembled WGS sequence"/>
</dbReference>
<protein>
    <recommendedName>
        <fullName evidence="4">ABC transporter substrate-binding protein</fullName>
    </recommendedName>
</protein>
<reference evidence="3" key="1">
    <citation type="submission" date="2017-06" db="EMBL/GenBank/DDBJ databases">
        <title>Herbaspirillum phytohormonus sp. nov., isolated from the root nodule of Robinia pseudoacacia in lead-zinc mine.</title>
        <authorList>
            <person name="Fan M."/>
            <person name="Lin Y."/>
        </authorList>
    </citation>
    <scope>NUCLEOTIDE SEQUENCE [LARGE SCALE GENOMIC DNA]</scope>
    <source>
        <strain evidence="3">SC-089</strain>
    </source>
</reference>
<keyword evidence="3" id="KW-1185">Reference proteome</keyword>
<dbReference type="InterPro" id="IPR042100">
    <property type="entry name" value="Bug_dom1"/>
</dbReference>
<gene>
    <name evidence="2" type="ORF">CEY11_22245</name>
</gene>
<comment type="similarity">
    <text evidence="1">Belongs to the UPF0065 (bug) family.</text>
</comment>
<evidence type="ECO:0000256" key="1">
    <source>
        <dbReference type="ARBA" id="ARBA00006987"/>
    </source>
</evidence>
<dbReference type="Gene3D" id="3.40.190.150">
    <property type="entry name" value="Bordetella uptake gene, domain 1"/>
    <property type="match status" value="1"/>
</dbReference>
<dbReference type="AlphaFoldDB" id="A0A225M4H7"/>
<evidence type="ECO:0000313" key="3">
    <source>
        <dbReference type="Proteomes" id="UP000214603"/>
    </source>
</evidence>
<dbReference type="SUPFAM" id="SSF53850">
    <property type="entry name" value="Periplasmic binding protein-like II"/>
    <property type="match status" value="1"/>
</dbReference>
<dbReference type="Gene3D" id="3.40.190.10">
    <property type="entry name" value="Periplasmic binding protein-like II"/>
    <property type="match status" value="1"/>
</dbReference>
<evidence type="ECO:0008006" key="4">
    <source>
        <dbReference type="Google" id="ProtNLM"/>
    </source>
</evidence>
<evidence type="ECO:0000313" key="2">
    <source>
        <dbReference type="EMBL" id="OWT54451.1"/>
    </source>
</evidence>
<sequence>MPCALRACGHPSKAMGSCCAGKPAQPQPKQAQYNHNIRRHAGKGGVMLNHNLKRLAVLAGLLLSLQTGAQAAYPDHPLHFVVPFTAGGNTDIVARIVGKGLAQQLGQPVVVENRPGANAMIGAGYVAHSRPDGYTMLLATAETLAINPHLYKKISYDALKDFSAAGVIDRFPFALVVSPKLPVKTLADFVAYAKQHKGKMSFSSWGVGSTSQIAFEQFLQTTHLSMLHIPYQGAAPAITAVAAGEVDAFMVPLAVAVPQAEAGHVKLLAVTSPKREDSAPQVPTMKELGYPVVIGGWHILSVPDGTPADAIARLNKALNAAIAMPEIRDVLLKQGVTPSPSTPEQADRMAHEEWQHWGDIIKAAGISAK</sequence>
<dbReference type="PANTHER" id="PTHR42928:SF5">
    <property type="entry name" value="BLR1237 PROTEIN"/>
    <property type="match status" value="1"/>
</dbReference>
<comment type="caution">
    <text evidence="2">The sequence shown here is derived from an EMBL/GenBank/DDBJ whole genome shotgun (WGS) entry which is preliminary data.</text>
</comment>
<dbReference type="EMBL" id="NJIH01000015">
    <property type="protein sequence ID" value="OWT54451.1"/>
    <property type="molecule type" value="Genomic_DNA"/>
</dbReference>
<dbReference type="Pfam" id="PF03401">
    <property type="entry name" value="TctC"/>
    <property type="match status" value="1"/>
</dbReference>
<proteinExistence type="inferred from homology"/>
<organism evidence="2 3">
    <name type="scientific">Candidimonas nitroreducens</name>
    <dbReference type="NCBI Taxonomy" id="683354"/>
    <lineage>
        <taxon>Bacteria</taxon>
        <taxon>Pseudomonadati</taxon>
        <taxon>Pseudomonadota</taxon>
        <taxon>Betaproteobacteria</taxon>
        <taxon>Burkholderiales</taxon>
        <taxon>Alcaligenaceae</taxon>
        <taxon>Candidimonas</taxon>
    </lineage>
</organism>
<dbReference type="PANTHER" id="PTHR42928">
    <property type="entry name" value="TRICARBOXYLATE-BINDING PROTEIN"/>
    <property type="match status" value="1"/>
</dbReference>
<name>A0A225M4H7_9BURK</name>
<dbReference type="CDD" id="cd07012">
    <property type="entry name" value="PBP2_Bug_TTT"/>
    <property type="match status" value="1"/>
</dbReference>